<feature type="transmembrane region" description="Helical" evidence="1">
    <location>
        <begin position="28"/>
        <end position="49"/>
    </location>
</feature>
<keyword evidence="1" id="KW-0812">Transmembrane</keyword>
<dbReference type="Proteomes" id="UP000885750">
    <property type="component" value="Unassembled WGS sequence"/>
</dbReference>
<dbReference type="AlphaFoldDB" id="A0A7V2T541"/>
<evidence type="ECO:0000256" key="1">
    <source>
        <dbReference type="SAM" id="Phobius"/>
    </source>
</evidence>
<accession>A0A7V2T541</accession>
<comment type="caution">
    <text evidence="2">The sequence shown here is derived from an EMBL/GenBank/DDBJ whole genome shotgun (WGS) entry which is preliminary data.</text>
</comment>
<evidence type="ECO:0008006" key="3">
    <source>
        <dbReference type="Google" id="ProtNLM"/>
    </source>
</evidence>
<gene>
    <name evidence="2" type="ORF">ENJ51_11915</name>
</gene>
<dbReference type="EMBL" id="DRMS01000453">
    <property type="protein sequence ID" value="HFC93506.1"/>
    <property type="molecule type" value="Genomic_DNA"/>
</dbReference>
<reference evidence="2" key="1">
    <citation type="journal article" date="2020" name="mSystems">
        <title>Genome- and Community-Level Interaction Insights into Carbon Utilization and Element Cycling Functions of Hydrothermarchaeota in Hydrothermal Sediment.</title>
        <authorList>
            <person name="Zhou Z."/>
            <person name="Liu Y."/>
            <person name="Xu W."/>
            <person name="Pan J."/>
            <person name="Luo Z.H."/>
            <person name="Li M."/>
        </authorList>
    </citation>
    <scope>NUCLEOTIDE SEQUENCE [LARGE SCALE GENOMIC DNA]</scope>
    <source>
        <strain evidence="2">HyVt-493</strain>
    </source>
</reference>
<proteinExistence type="predicted"/>
<protein>
    <recommendedName>
        <fullName evidence="3">Mechanosensitive ion channel protein MscS</fullName>
    </recommendedName>
</protein>
<keyword evidence="1" id="KW-1133">Transmembrane helix</keyword>
<evidence type="ECO:0000313" key="2">
    <source>
        <dbReference type="EMBL" id="HFC93506.1"/>
    </source>
</evidence>
<name>A0A7V2T541_LEUMU</name>
<feature type="non-terminal residue" evidence="2">
    <location>
        <position position="108"/>
    </location>
</feature>
<keyword evidence="1" id="KW-0472">Membrane</keyword>
<sequence length="108" mass="12025">MEKYLTDILAYLSPLQALFQAYPWVKGVGVMLLTFILASFASWVIFRILKILTKKTVSHLDDRLLSIARVPIYYSLLITGFTTGVNMLPITAKLSTNIGNGFQTVGVL</sequence>
<feature type="transmembrane region" description="Helical" evidence="1">
    <location>
        <begin position="70"/>
        <end position="92"/>
    </location>
</feature>
<organism evidence="2">
    <name type="scientific">Leucothrix mucor</name>
    <dbReference type="NCBI Taxonomy" id="45248"/>
    <lineage>
        <taxon>Bacteria</taxon>
        <taxon>Pseudomonadati</taxon>
        <taxon>Pseudomonadota</taxon>
        <taxon>Gammaproteobacteria</taxon>
        <taxon>Thiotrichales</taxon>
        <taxon>Thiotrichaceae</taxon>
        <taxon>Leucothrix</taxon>
    </lineage>
</organism>